<dbReference type="STRING" id="364197.SAMN05216296_1309"/>
<keyword evidence="1" id="KW-1133">Transmembrane helix</keyword>
<accession>A0A1H2F449</accession>
<evidence type="ECO:0000256" key="1">
    <source>
        <dbReference type="SAM" id="Phobius"/>
    </source>
</evidence>
<keyword evidence="3" id="KW-1185">Reference proteome</keyword>
<reference evidence="3" key="1">
    <citation type="submission" date="2016-10" db="EMBL/GenBank/DDBJ databases">
        <authorList>
            <person name="Varghese N."/>
            <person name="Submissions S."/>
        </authorList>
    </citation>
    <scope>NUCLEOTIDE SEQUENCE [LARGE SCALE GENOMIC DNA]</scope>
    <source>
        <strain evidence="3">DSM 17875</strain>
    </source>
</reference>
<dbReference type="Proteomes" id="UP000243232">
    <property type="component" value="Chromosome I"/>
</dbReference>
<evidence type="ECO:0000313" key="2">
    <source>
        <dbReference type="EMBL" id="SDU02166.1"/>
    </source>
</evidence>
<organism evidence="2 3">
    <name type="scientific">Pseudomonas pohangensis</name>
    <dbReference type="NCBI Taxonomy" id="364197"/>
    <lineage>
        <taxon>Bacteria</taxon>
        <taxon>Pseudomonadati</taxon>
        <taxon>Pseudomonadota</taxon>
        <taxon>Gammaproteobacteria</taxon>
        <taxon>Pseudomonadales</taxon>
        <taxon>Pseudomonadaceae</taxon>
        <taxon>Pseudomonas</taxon>
    </lineage>
</organism>
<feature type="transmembrane region" description="Helical" evidence="1">
    <location>
        <begin position="29"/>
        <end position="47"/>
    </location>
</feature>
<evidence type="ECO:0000313" key="3">
    <source>
        <dbReference type="Proteomes" id="UP000243232"/>
    </source>
</evidence>
<keyword evidence="1" id="KW-0812">Transmembrane</keyword>
<dbReference type="EMBL" id="LT629785">
    <property type="protein sequence ID" value="SDU02166.1"/>
    <property type="molecule type" value="Genomic_DNA"/>
</dbReference>
<protein>
    <submittedName>
        <fullName evidence="2">Uncharacterized protein</fullName>
    </submittedName>
</protein>
<feature type="transmembrane region" description="Helical" evidence="1">
    <location>
        <begin position="54"/>
        <end position="76"/>
    </location>
</feature>
<name>A0A1H2F449_9PSED</name>
<keyword evidence="1" id="KW-0472">Membrane</keyword>
<sequence>MMMLALAATLILTIYLRQRSQLGLVIIPLAALLMPLAILFSAFIYPGDPELQEWWLMAVGVGLFFGGLIASFGYFITPMLGNRLP</sequence>
<dbReference type="RefSeq" id="WP_090193648.1">
    <property type="nucleotide sequence ID" value="NZ_LT629785.1"/>
</dbReference>
<gene>
    <name evidence="2" type="ORF">SAMN05216296_1309</name>
</gene>
<dbReference type="AlphaFoldDB" id="A0A1H2F449"/>
<proteinExistence type="predicted"/>